<evidence type="ECO:0000256" key="1">
    <source>
        <dbReference type="SAM" id="MobiDB-lite"/>
    </source>
</evidence>
<keyword evidence="3" id="KW-1185">Reference proteome</keyword>
<feature type="compositionally biased region" description="Gly residues" evidence="1">
    <location>
        <begin position="19"/>
        <end position="29"/>
    </location>
</feature>
<sequence length="94" mass="9667">MDRTEDAAELIGRNTSTWGRGGRGRGAGTTGDAICSAVDGSPLPLSAIFVTGLAPEGQIVVTRYAILRIPAPPYETAPVAVTGAVRLSFLRLAA</sequence>
<dbReference type="EMBL" id="BAAAQN010000038">
    <property type="protein sequence ID" value="GAA2045348.1"/>
    <property type="molecule type" value="Genomic_DNA"/>
</dbReference>
<dbReference type="Proteomes" id="UP001500751">
    <property type="component" value="Unassembled WGS sequence"/>
</dbReference>
<organism evidence="2 3">
    <name type="scientific">Catenulispora yoronensis</name>
    <dbReference type="NCBI Taxonomy" id="450799"/>
    <lineage>
        <taxon>Bacteria</taxon>
        <taxon>Bacillati</taxon>
        <taxon>Actinomycetota</taxon>
        <taxon>Actinomycetes</taxon>
        <taxon>Catenulisporales</taxon>
        <taxon>Catenulisporaceae</taxon>
        <taxon>Catenulispora</taxon>
    </lineage>
</organism>
<evidence type="ECO:0000313" key="3">
    <source>
        <dbReference type="Proteomes" id="UP001500751"/>
    </source>
</evidence>
<feature type="region of interest" description="Disordered" evidence="1">
    <location>
        <begin position="1"/>
        <end position="31"/>
    </location>
</feature>
<protein>
    <submittedName>
        <fullName evidence="2">Uncharacterized protein</fullName>
    </submittedName>
</protein>
<name>A0ABN2UYG8_9ACTN</name>
<accession>A0ABN2UYG8</accession>
<evidence type="ECO:0000313" key="2">
    <source>
        <dbReference type="EMBL" id="GAA2045348.1"/>
    </source>
</evidence>
<proteinExistence type="predicted"/>
<comment type="caution">
    <text evidence="2">The sequence shown here is derived from an EMBL/GenBank/DDBJ whole genome shotgun (WGS) entry which is preliminary data.</text>
</comment>
<gene>
    <name evidence="2" type="ORF">GCM10009839_56660</name>
</gene>
<reference evidence="2 3" key="1">
    <citation type="journal article" date="2019" name="Int. J. Syst. Evol. Microbiol.">
        <title>The Global Catalogue of Microorganisms (GCM) 10K type strain sequencing project: providing services to taxonomists for standard genome sequencing and annotation.</title>
        <authorList>
            <consortium name="The Broad Institute Genomics Platform"/>
            <consortium name="The Broad Institute Genome Sequencing Center for Infectious Disease"/>
            <person name="Wu L."/>
            <person name="Ma J."/>
        </authorList>
    </citation>
    <scope>NUCLEOTIDE SEQUENCE [LARGE SCALE GENOMIC DNA]</scope>
    <source>
        <strain evidence="2 3">JCM 16014</strain>
    </source>
</reference>